<evidence type="ECO:0000313" key="4">
    <source>
        <dbReference type="EMBL" id="MBT9314645.1"/>
    </source>
</evidence>
<dbReference type="InterPro" id="IPR056639">
    <property type="entry name" value="DUF7737"/>
</dbReference>
<gene>
    <name evidence="4" type="ORF">IXB50_04325</name>
</gene>
<protein>
    <submittedName>
        <fullName evidence="4">DUF4132 domain-containing protein</fullName>
    </submittedName>
</protein>
<evidence type="ECO:0000259" key="3">
    <source>
        <dbReference type="Pfam" id="PF24879"/>
    </source>
</evidence>
<dbReference type="AlphaFoldDB" id="A0A947DCJ4"/>
<reference evidence="4" key="2">
    <citation type="journal article" date="2021" name="Mar. Drugs">
        <title>Genome Reduction and Secondary Metabolism of the Marine Sponge-Associated Cyanobacterium Leptothoe.</title>
        <authorList>
            <person name="Konstantinou D."/>
            <person name="Popin R.V."/>
            <person name="Fewer D.P."/>
            <person name="Sivonen K."/>
            <person name="Gkelis S."/>
        </authorList>
    </citation>
    <scope>NUCLEOTIDE SEQUENCE</scope>
    <source>
        <strain evidence="4">TAU-MAC 1115</strain>
    </source>
</reference>
<evidence type="ECO:0000256" key="1">
    <source>
        <dbReference type="SAM" id="MobiDB-lite"/>
    </source>
</evidence>
<dbReference type="Proteomes" id="UP000717364">
    <property type="component" value="Unassembled WGS sequence"/>
</dbReference>
<accession>A0A947DCJ4</accession>
<feature type="region of interest" description="Disordered" evidence="1">
    <location>
        <begin position="195"/>
        <end position="233"/>
    </location>
</feature>
<feature type="domain" description="DUF4132" evidence="2">
    <location>
        <begin position="109"/>
        <end position="323"/>
    </location>
</feature>
<dbReference type="InterPro" id="IPR025406">
    <property type="entry name" value="DUF4132"/>
</dbReference>
<proteinExistence type="predicted"/>
<dbReference type="Pfam" id="PF24879">
    <property type="entry name" value="DUF7737"/>
    <property type="match status" value="1"/>
</dbReference>
<name>A0A947DCJ4_9CYAN</name>
<evidence type="ECO:0000313" key="5">
    <source>
        <dbReference type="Proteomes" id="UP000717364"/>
    </source>
</evidence>
<sequence length="522" mass="59007">MPGIGPRCVKLGNACVWALGQIPTADAIGQLALLKVNVKFGTAQKGIEKALTAAAEREGLPREEIEELAVPTYGLREVGVRRQSLGEFTTELLVTGTNSTLLRWIKADGKVQKSVPKAVKDNYGDELKELKQAAKDSQKMLPAQRDRIEAFYLQQKTWDFATWQERYVNHPLVGTLARRILWQFEDEGKHAVGIWFEGEDGPPGPPSLGGESAQSPPDFGDLGGQQGHPHKTNLVDLAGKPIDWLTDKTHVSLWHPITAKTETIQAWREWLVTHQVQQPFKQAHREIYLLTAAEETTRVYSNRFAAHILKQHQFNALCGQRGWKNQLRLMVDDSYTPARLLLPKWDMRAEFWIEGIGDDYGTDTTEAGSYLYLATDQVRFYPSVGNDPNWMDGGTEGRRQHYDYWQSYSFGELSMTAQTRRQVLEKLVPKLKKIADRCSFQERFLVVRGDIRTYKIHLGSGNILMEPNDQYLCIVRSRKGLADKVFLPFEGDKTLALILSKAFLLAADTKITDETILSQINP</sequence>
<dbReference type="Pfam" id="PF13569">
    <property type="entry name" value="DUF4132"/>
    <property type="match status" value="1"/>
</dbReference>
<feature type="domain" description="DUF7737" evidence="3">
    <location>
        <begin position="417"/>
        <end position="520"/>
    </location>
</feature>
<dbReference type="EMBL" id="JADOES010000005">
    <property type="protein sequence ID" value="MBT9314645.1"/>
    <property type="molecule type" value="Genomic_DNA"/>
</dbReference>
<organism evidence="4 5">
    <name type="scientific">Leptothoe spongobia TAU-MAC 1115</name>
    <dbReference type="NCBI Taxonomy" id="1967444"/>
    <lineage>
        <taxon>Bacteria</taxon>
        <taxon>Bacillati</taxon>
        <taxon>Cyanobacteriota</taxon>
        <taxon>Cyanophyceae</taxon>
        <taxon>Nodosilineales</taxon>
        <taxon>Cymatolegaceae</taxon>
        <taxon>Leptothoe</taxon>
        <taxon>Leptothoe spongobia</taxon>
    </lineage>
</organism>
<reference evidence="4" key="1">
    <citation type="submission" date="2020-11" db="EMBL/GenBank/DDBJ databases">
        <authorList>
            <person name="Konstantinou D."/>
            <person name="Gkelis S."/>
            <person name="Popin R."/>
            <person name="Fewer D."/>
            <person name="Sivonen K."/>
        </authorList>
    </citation>
    <scope>NUCLEOTIDE SEQUENCE</scope>
    <source>
        <strain evidence="4">TAU-MAC 1115</strain>
    </source>
</reference>
<evidence type="ECO:0000259" key="2">
    <source>
        <dbReference type="Pfam" id="PF13569"/>
    </source>
</evidence>
<comment type="caution">
    <text evidence="4">The sequence shown here is derived from an EMBL/GenBank/DDBJ whole genome shotgun (WGS) entry which is preliminary data.</text>
</comment>
<keyword evidence="5" id="KW-1185">Reference proteome</keyword>